<comment type="caution">
    <text evidence="13">The sequence shown here is derived from an EMBL/GenBank/DDBJ whole genome shotgun (WGS) entry which is preliminary data.</text>
</comment>
<feature type="compositionally biased region" description="Polar residues" evidence="11">
    <location>
        <begin position="71"/>
        <end position="81"/>
    </location>
</feature>
<keyword evidence="7" id="KW-0564">Palmitate</keyword>
<dbReference type="GO" id="GO:0007186">
    <property type="term" value="P:G protein-coupled receptor signaling pathway"/>
    <property type="evidence" value="ECO:0007669"/>
    <property type="project" value="InterPro"/>
</dbReference>
<evidence type="ECO:0000313" key="14">
    <source>
        <dbReference type="Proteomes" id="UP000027586"/>
    </source>
</evidence>
<evidence type="ECO:0000256" key="9">
    <source>
        <dbReference type="ARBA" id="ARBA00023288"/>
    </source>
</evidence>
<comment type="subunit">
    <text evidence="3">G proteins are composed of 3 units, alpha, beta and gamma.</text>
</comment>
<dbReference type="GO" id="GO:0005834">
    <property type="term" value="C:heterotrimeric G-protein complex"/>
    <property type="evidence" value="ECO:0007669"/>
    <property type="project" value="TreeGrafter"/>
</dbReference>
<dbReference type="EMBL" id="CBTN010000010">
    <property type="protein sequence ID" value="CDH51701.1"/>
    <property type="molecule type" value="Genomic_DNA"/>
</dbReference>
<evidence type="ECO:0000256" key="5">
    <source>
        <dbReference type="ARBA" id="ARBA00022481"/>
    </source>
</evidence>
<dbReference type="InterPro" id="IPR041848">
    <property type="entry name" value="Ste18_fungal"/>
</dbReference>
<feature type="domain" description="G protein gamma" evidence="12">
    <location>
        <begin position="6"/>
        <end position="81"/>
    </location>
</feature>
<dbReference type="Gene3D" id="4.10.260.10">
    <property type="entry name" value="Transducin (heterotrimeric G protein), gamma chain"/>
    <property type="match status" value="1"/>
</dbReference>
<dbReference type="Proteomes" id="UP000027586">
    <property type="component" value="Unassembled WGS sequence"/>
</dbReference>
<dbReference type="SUPFAM" id="SSF48670">
    <property type="entry name" value="Transducin (heterotrimeric G protein), gamma chain"/>
    <property type="match status" value="1"/>
</dbReference>
<dbReference type="InterPro" id="IPR015898">
    <property type="entry name" value="G-protein_gamma-like_dom"/>
</dbReference>
<proteinExistence type="inferred from homology"/>
<dbReference type="VEuPathDB" id="FungiDB:LCOR_03271.1"/>
<dbReference type="InterPro" id="IPR036284">
    <property type="entry name" value="GGL_sf"/>
</dbReference>
<accession>A0A068RRX0</accession>
<organism evidence="13 14">
    <name type="scientific">Lichtheimia corymbifera JMRC:FSU:9682</name>
    <dbReference type="NCBI Taxonomy" id="1263082"/>
    <lineage>
        <taxon>Eukaryota</taxon>
        <taxon>Fungi</taxon>
        <taxon>Fungi incertae sedis</taxon>
        <taxon>Mucoromycota</taxon>
        <taxon>Mucoromycotina</taxon>
        <taxon>Mucoromycetes</taxon>
        <taxon>Mucorales</taxon>
        <taxon>Lichtheimiaceae</taxon>
        <taxon>Lichtheimia</taxon>
    </lineage>
</organism>
<dbReference type="GO" id="GO:0031681">
    <property type="term" value="F:G-protein beta-subunit binding"/>
    <property type="evidence" value="ECO:0007669"/>
    <property type="project" value="InterPro"/>
</dbReference>
<comment type="subcellular location">
    <subcellularLocation>
        <location evidence="1">Membrane</location>
        <topology evidence="1">Peripheral membrane protein</topology>
    </subcellularLocation>
</comment>
<reference evidence="13" key="1">
    <citation type="submission" date="2013-08" db="EMBL/GenBank/DDBJ databases">
        <title>Gene expansion shapes genome architecture in the human pathogen Lichtheimia corymbifera: an evolutionary genomics analysis in the ancient terrestrial Mucorales (Mucoromycotina).</title>
        <authorList>
            <person name="Schwartze V.U."/>
            <person name="Winter S."/>
            <person name="Shelest E."/>
            <person name="Marcet-Houben M."/>
            <person name="Horn F."/>
            <person name="Wehner S."/>
            <person name="Hoffmann K."/>
            <person name="Riege K."/>
            <person name="Sammeth M."/>
            <person name="Nowrousian M."/>
            <person name="Valiante V."/>
            <person name="Linde J."/>
            <person name="Jacobsen I.D."/>
            <person name="Marz M."/>
            <person name="Brakhage A.A."/>
            <person name="Gabaldon T."/>
            <person name="Bocker S."/>
            <person name="Voigt K."/>
        </authorList>
    </citation>
    <scope>NUCLEOTIDE SEQUENCE [LARGE SCALE GENOMIC DNA]</scope>
    <source>
        <strain evidence="13">FSU 9682</strain>
    </source>
</reference>
<feature type="region of interest" description="Disordered" evidence="11">
    <location>
        <begin position="62"/>
        <end position="81"/>
    </location>
</feature>
<keyword evidence="8" id="KW-0807">Transducer</keyword>
<evidence type="ECO:0000256" key="4">
    <source>
        <dbReference type="ARBA" id="ARBA00016111"/>
    </source>
</evidence>
<dbReference type="AlphaFoldDB" id="A0A068RRX0"/>
<dbReference type="SMART" id="SM01224">
    <property type="entry name" value="G_gamma"/>
    <property type="match status" value="1"/>
</dbReference>
<evidence type="ECO:0000256" key="10">
    <source>
        <dbReference type="ARBA" id="ARBA00023289"/>
    </source>
</evidence>
<evidence type="ECO:0000259" key="12">
    <source>
        <dbReference type="PROSITE" id="PS50058"/>
    </source>
</evidence>
<dbReference type="PROSITE" id="PS50058">
    <property type="entry name" value="G_PROTEIN_GAMMA"/>
    <property type="match status" value="1"/>
</dbReference>
<protein>
    <recommendedName>
        <fullName evidence="4">Guanine nucleotide-binding protein subunit gamma</fullName>
    </recommendedName>
</protein>
<dbReference type="GO" id="GO:0000750">
    <property type="term" value="P:pheromone-dependent signal transduction involved in conjugation with cellular fusion"/>
    <property type="evidence" value="ECO:0007669"/>
    <property type="project" value="InterPro"/>
</dbReference>
<evidence type="ECO:0000313" key="13">
    <source>
        <dbReference type="EMBL" id="CDH51701.1"/>
    </source>
</evidence>
<dbReference type="STRING" id="1263082.A0A068RRX0"/>
<keyword evidence="14" id="KW-1185">Reference proteome</keyword>
<evidence type="ECO:0000256" key="7">
    <source>
        <dbReference type="ARBA" id="ARBA00023139"/>
    </source>
</evidence>
<keyword evidence="10" id="KW-0636">Prenylation</keyword>
<keyword evidence="9" id="KW-0449">Lipoprotein</keyword>
<sequence>MINQRKPQNLSEAKLNRLLEYNQRLRELLDIPRITVSEASTRLIDHCQDTRDPMLPSVWGPIDKKDDPFAPNSQGGCCSVM</sequence>
<keyword evidence="6" id="KW-0472">Membrane</keyword>
<evidence type="ECO:0000256" key="6">
    <source>
        <dbReference type="ARBA" id="ARBA00023136"/>
    </source>
</evidence>
<evidence type="ECO:0000256" key="3">
    <source>
        <dbReference type="ARBA" id="ARBA00011581"/>
    </source>
</evidence>
<keyword evidence="5" id="KW-0488">Methylation</keyword>
<dbReference type="Pfam" id="PF00631">
    <property type="entry name" value="G-gamma"/>
    <property type="match status" value="1"/>
</dbReference>
<evidence type="ECO:0000256" key="2">
    <source>
        <dbReference type="ARBA" id="ARBA00007431"/>
    </source>
</evidence>
<name>A0A068RRX0_9FUNG</name>
<comment type="similarity">
    <text evidence="2">Belongs to the G protein gamma family.</text>
</comment>
<dbReference type="PANTHER" id="PTHR28189">
    <property type="entry name" value="GUANINE NUCLEOTIDE-BINDING PROTEIN SUBUNIT GAMMA"/>
    <property type="match status" value="1"/>
</dbReference>
<dbReference type="OrthoDB" id="19232at2759"/>
<dbReference type="FunFam" id="4.10.260.10:FF:000003">
    <property type="entry name" value="G-protein complex gamma subunit Ste18/GpgA"/>
    <property type="match status" value="1"/>
</dbReference>
<dbReference type="PANTHER" id="PTHR28189:SF1">
    <property type="entry name" value="GUANINE NUCLEOTIDE-BINDING PROTEIN SUBUNIT GAMMA"/>
    <property type="match status" value="1"/>
</dbReference>
<evidence type="ECO:0000256" key="1">
    <source>
        <dbReference type="ARBA" id="ARBA00004170"/>
    </source>
</evidence>
<gene>
    <name evidence="13" type="ORF">LCOR_03271.1</name>
</gene>
<evidence type="ECO:0000256" key="11">
    <source>
        <dbReference type="SAM" id="MobiDB-lite"/>
    </source>
</evidence>
<evidence type="ECO:0000256" key="8">
    <source>
        <dbReference type="ARBA" id="ARBA00023224"/>
    </source>
</evidence>